<protein>
    <recommendedName>
        <fullName evidence="2">DUF1326 domain-containing protein</fullName>
    </recommendedName>
</protein>
<dbReference type="EMBL" id="UINC01009674">
    <property type="protein sequence ID" value="SVA43334.1"/>
    <property type="molecule type" value="Genomic_DNA"/>
</dbReference>
<name>A0A381VSU9_9ZZZZ</name>
<reference evidence="1" key="1">
    <citation type="submission" date="2018-05" db="EMBL/GenBank/DDBJ databases">
        <authorList>
            <person name="Lanie J.A."/>
            <person name="Ng W.-L."/>
            <person name="Kazmierczak K.M."/>
            <person name="Andrzejewski T.M."/>
            <person name="Davidsen T.M."/>
            <person name="Wayne K.J."/>
            <person name="Tettelin H."/>
            <person name="Glass J.I."/>
            <person name="Rusch D."/>
            <person name="Podicherti R."/>
            <person name="Tsui H.-C.T."/>
            <person name="Winkler M.E."/>
        </authorList>
    </citation>
    <scope>NUCLEOTIDE SEQUENCE</scope>
</reference>
<organism evidence="1">
    <name type="scientific">marine metagenome</name>
    <dbReference type="NCBI Taxonomy" id="408172"/>
    <lineage>
        <taxon>unclassified sequences</taxon>
        <taxon>metagenomes</taxon>
        <taxon>ecological metagenomes</taxon>
    </lineage>
</organism>
<evidence type="ECO:0008006" key="2">
    <source>
        <dbReference type="Google" id="ProtNLM"/>
    </source>
</evidence>
<dbReference type="InterPro" id="IPR009758">
    <property type="entry name" value="DUF1326"/>
</dbReference>
<gene>
    <name evidence="1" type="ORF">METZ01_LOCUS96188</name>
</gene>
<dbReference type="AlphaFoldDB" id="A0A381VSU9"/>
<accession>A0A381VSU9</accession>
<proteinExistence type="predicted"/>
<sequence length="179" mass="19623">VQGTFAQPTDGHCDVGLAFHIEEGSFNGISLAGLNFLAANYTPGPMGEGNWTSGFYVDELASPEQRQAMEQILSGQIGGPAERWQAMTTDFRGIQYVPIEFKSEGTVRSINIPDIIDFNIEGITKPGQDDVLLLVNAGHPVNRDLYIAKGTRATYTDHGMSWDNTGKNGHYAPFDWSWP</sequence>
<evidence type="ECO:0000313" key="1">
    <source>
        <dbReference type="EMBL" id="SVA43334.1"/>
    </source>
</evidence>
<feature type="non-terminal residue" evidence="1">
    <location>
        <position position="1"/>
    </location>
</feature>
<dbReference type="Pfam" id="PF07040">
    <property type="entry name" value="DUF1326"/>
    <property type="match status" value="1"/>
</dbReference>